<name>A0AAJ5ZJD9_9CHLR</name>
<dbReference type="GO" id="GO:0042925">
    <property type="term" value="F:benzoate transmembrane transporter activity"/>
    <property type="evidence" value="ECO:0007669"/>
    <property type="project" value="InterPro"/>
</dbReference>
<feature type="transmembrane region" description="Helical" evidence="1">
    <location>
        <begin position="108"/>
        <end position="126"/>
    </location>
</feature>
<feature type="transmembrane region" description="Helical" evidence="1">
    <location>
        <begin position="60"/>
        <end position="78"/>
    </location>
</feature>
<dbReference type="EMBL" id="WMBE01000009">
    <property type="protein sequence ID" value="MDG0868161.1"/>
    <property type="molecule type" value="Genomic_DNA"/>
</dbReference>
<feature type="transmembrane region" description="Helical" evidence="1">
    <location>
        <begin position="157"/>
        <end position="175"/>
    </location>
</feature>
<feature type="transmembrane region" description="Helical" evidence="1">
    <location>
        <begin position="24"/>
        <end position="48"/>
    </location>
</feature>
<proteinExistence type="predicted"/>
<keyword evidence="4" id="KW-1185">Reference proteome</keyword>
<feature type="transmembrane region" description="Helical" evidence="1">
    <location>
        <begin position="182"/>
        <end position="204"/>
    </location>
</feature>
<evidence type="ECO:0000313" key="5">
    <source>
        <dbReference type="Proteomes" id="UP001321249"/>
    </source>
</evidence>
<evidence type="ECO:0000313" key="3">
    <source>
        <dbReference type="EMBL" id="WFG40455.1"/>
    </source>
</evidence>
<feature type="transmembrane region" description="Helical" evidence="1">
    <location>
        <begin position="133"/>
        <end position="151"/>
    </location>
</feature>
<dbReference type="PANTHER" id="PTHR30199:SF0">
    <property type="entry name" value="INNER MEMBRANE PROTEIN YDCO"/>
    <property type="match status" value="1"/>
</dbReference>
<dbReference type="PANTHER" id="PTHR30199">
    <property type="entry name" value="MFS FAMILY TRANSPORTER, PREDICTED SUBSTRATE BENZOATE"/>
    <property type="match status" value="1"/>
</dbReference>
<dbReference type="AlphaFoldDB" id="A0AAJ5ZJD9"/>
<organism evidence="3 4">
    <name type="scientific">Candidatus Lucifugimonas marina</name>
    <dbReference type="NCBI Taxonomy" id="3038979"/>
    <lineage>
        <taxon>Bacteria</taxon>
        <taxon>Bacillati</taxon>
        <taxon>Chloroflexota</taxon>
        <taxon>Dehalococcoidia</taxon>
        <taxon>SAR202 cluster</taxon>
        <taxon>Candidatus Lucifugimonadales</taxon>
        <taxon>Candidatus Lucifugimonadaceae</taxon>
        <taxon>Candidatus Lucifugimonas</taxon>
    </lineage>
</organism>
<dbReference type="EMBL" id="CP046147">
    <property type="protein sequence ID" value="WFG40455.1"/>
    <property type="molecule type" value="Genomic_DNA"/>
</dbReference>
<gene>
    <name evidence="2" type="ORF">GKO46_13945</name>
    <name evidence="3" type="ORF">GKO48_12850</name>
</gene>
<reference evidence="3" key="2">
    <citation type="journal article" date="2023" name="Nat. Commun.">
        <title>Cultivation of marine bacteria of the SAR202 clade.</title>
        <authorList>
            <person name="Lim Y."/>
            <person name="Seo J.H."/>
            <person name="Giovannoni S.J."/>
            <person name="Kang I."/>
            <person name="Cho J.C."/>
        </authorList>
    </citation>
    <scope>NUCLEOTIDE SEQUENCE</scope>
    <source>
        <strain evidence="3">JH1073</strain>
    </source>
</reference>
<sequence length="408" mass="42200">MTTIAQAISTGAIRLRFGGLNRDAAQAAMMVLTGYLFIGLPVQVGALAEMGITTEESNSWFFITWMATGVFSIVIALVTRQPASINLSLPVMIFLLGAIQGFTLPQIIGANLVVGLVSVTISVLRLTQYLSKIVPTQVALGVITGNLLSMMVKTTNIGISDAFVSGPIVGGYLLARLLRQGHLVSLITAMGAGVVVILASGTTFENVDAVALPALKLAVIEFDLAAIISLGIPILILTVGIGDVQALAILKSEGYRLNSNLAAMYGGITTAINALFGGHAASLGGGSIVLASGPSAGPMKSRYWAMLLSSLPVVVVALLTVPVIGIVLQLPASFTLVIGAIAIAPSLVLMMKKTVDGPMWIGGVVAVAVATIPLQVAGLSMPFWALLVGSVVTTIVGPRERRRLVFGF</sequence>
<evidence type="ECO:0000313" key="2">
    <source>
        <dbReference type="EMBL" id="MDG0868161.1"/>
    </source>
</evidence>
<keyword evidence="1" id="KW-0812">Transmembrane</keyword>
<protein>
    <recommendedName>
        <fullName evidence="6">Benzoate/H(+) symporter BenE family transporter</fullName>
    </recommendedName>
</protein>
<feature type="transmembrane region" description="Helical" evidence="1">
    <location>
        <begin position="224"/>
        <end position="250"/>
    </location>
</feature>
<dbReference type="GO" id="GO:0005886">
    <property type="term" value="C:plasma membrane"/>
    <property type="evidence" value="ECO:0007669"/>
    <property type="project" value="TreeGrafter"/>
</dbReference>
<evidence type="ECO:0000313" key="4">
    <source>
        <dbReference type="Proteomes" id="UP001219901"/>
    </source>
</evidence>
<dbReference type="Pfam" id="PF03594">
    <property type="entry name" value="BenE"/>
    <property type="match status" value="1"/>
</dbReference>
<keyword evidence="1" id="KW-0472">Membrane</keyword>
<dbReference type="InterPro" id="IPR004711">
    <property type="entry name" value="Benzoate_Transporter"/>
</dbReference>
<accession>A0AAJ5ZJD9</accession>
<feature type="transmembrane region" description="Helical" evidence="1">
    <location>
        <begin position="330"/>
        <end position="350"/>
    </location>
</feature>
<reference evidence="4" key="3">
    <citation type="submission" date="2023-06" db="EMBL/GenBank/DDBJ databases">
        <title>Pangenomics reveal diversification of enzyme families and niche specialization in globally abundant SAR202 bacteria.</title>
        <authorList>
            <person name="Saw J.H.W."/>
        </authorList>
    </citation>
    <scope>NUCLEOTIDE SEQUENCE [LARGE SCALE GENOMIC DNA]</scope>
    <source>
        <strain evidence="4">JH1073</strain>
    </source>
</reference>
<dbReference type="Proteomes" id="UP001219901">
    <property type="component" value="Chromosome"/>
</dbReference>
<evidence type="ECO:0008006" key="6">
    <source>
        <dbReference type="Google" id="ProtNLM"/>
    </source>
</evidence>
<feature type="transmembrane region" description="Helical" evidence="1">
    <location>
        <begin position="85"/>
        <end position="102"/>
    </location>
</feature>
<dbReference type="Proteomes" id="UP001321249">
    <property type="component" value="Unassembled WGS sequence"/>
</dbReference>
<keyword evidence="1" id="KW-1133">Transmembrane helix</keyword>
<evidence type="ECO:0000256" key="1">
    <source>
        <dbReference type="SAM" id="Phobius"/>
    </source>
</evidence>
<feature type="transmembrane region" description="Helical" evidence="1">
    <location>
        <begin position="303"/>
        <end position="324"/>
    </location>
</feature>
<reference evidence="4 5" key="1">
    <citation type="submission" date="2019-11" db="EMBL/GenBank/DDBJ databases">
        <authorList>
            <person name="Cho J.-C."/>
        </authorList>
    </citation>
    <scope>NUCLEOTIDE SEQUENCE [LARGE SCALE GENOMIC DNA]</scope>
    <source>
        <strain evidence="3 4">JH1073</strain>
        <strain evidence="2 5">JH702</strain>
    </source>
</reference>
<dbReference type="RefSeq" id="WP_342827279.1">
    <property type="nucleotide sequence ID" value="NZ_CP046146.1"/>
</dbReference>